<dbReference type="PROSITE" id="PS50283">
    <property type="entry name" value="NA_SOLUT_SYMP_3"/>
    <property type="match status" value="1"/>
</dbReference>
<feature type="transmembrane region" description="Helical" evidence="14">
    <location>
        <begin position="669"/>
        <end position="691"/>
    </location>
</feature>
<dbReference type="Pfam" id="PF00474">
    <property type="entry name" value="SSF"/>
    <property type="match status" value="1"/>
</dbReference>
<comment type="caution">
    <text evidence="16">The sequence shown here is derived from an EMBL/GenBank/DDBJ whole genome shotgun (WGS) entry which is preliminary data.</text>
</comment>
<evidence type="ECO:0000256" key="10">
    <source>
        <dbReference type="ARBA" id="ARBA00023136"/>
    </source>
</evidence>
<evidence type="ECO:0000256" key="12">
    <source>
        <dbReference type="ARBA" id="ARBA00033708"/>
    </source>
</evidence>
<keyword evidence="5 14" id="KW-0812">Transmembrane</keyword>
<evidence type="ECO:0000256" key="14">
    <source>
        <dbReference type="SAM" id="Phobius"/>
    </source>
</evidence>
<organism evidence="16 17">
    <name type="scientific">Victivallis vadensis</name>
    <dbReference type="NCBI Taxonomy" id="172901"/>
    <lineage>
        <taxon>Bacteria</taxon>
        <taxon>Pseudomonadati</taxon>
        <taxon>Lentisphaerota</taxon>
        <taxon>Lentisphaeria</taxon>
        <taxon>Victivallales</taxon>
        <taxon>Victivallaceae</taxon>
        <taxon>Victivallis</taxon>
    </lineage>
</organism>
<keyword evidence="7 14" id="KW-1133">Transmembrane helix</keyword>
<evidence type="ECO:0000256" key="4">
    <source>
        <dbReference type="ARBA" id="ARBA00022475"/>
    </source>
</evidence>
<proteinExistence type="inferred from homology"/>
<keyword evidence="4" id="KW-1003">Cell membrane</keyword>
<reference evidence="16 17" key="1">
    <citation type="submission" date="2018-04" db="EMBL/GenBank/DDBJ databases">
        <title>Genomic Encyclopedia of Type Strains, Phase IV (KMG-IV): sequencing the most valuable type-strain genomes for metagenomic binning, comparative biology and taxonomic classification.</title>
        <authorList>
            <person name="Goeker M."/>
        </authorList>
    </citation>
    <scope>NUCLEOTIDE SEQUENCE [LARGE SCALE GENOMIC DNA]</scope>
    <source>
        <strain evidence="16 17">DSM 14823</strain>
    </source>
</reference>
<evidence type="ECO:0000313" key="16">
    <source>
        <dbReference type="EMBL" id="PVY33326.1"/>
    </source>
</evidence>
<dbReference type="GO" id="GO:0006814">
    <property type="term" value="P:sodium ion transport"/>
    <property type="evidence" value="ECO:0007669"/>
    <property type="project" value="UniProtKB-KW"/>
</dbReference>
<evidence type="ECO:0000256" key="1">
    <source>
        <dbReference type="ARBA" id="ARBA00004651"/>
    </source>
</evidence>
<feature type="transmembrane region" description="Helical" evidence="14">
    <location>
        <begin position="43"/>
        <end position="61"/>
    </location>
</feature>
<dbReference type="EMBL" id="JABAEW010000002">
    <property type="protein sequence ID" value="NMD85336.1"/>
    <property type="molecule type" value="Genomic_DNA"/>
</dbReference>
<keyword evidence="8" id="KW-0915">Sodium</keyword>
<evidence type="ECO:0000256" key="8">
    <source>
        <dbReference type="ARBA" id="ARBA00023053"/>
    </source>
</evidence>
<dbReference type="Gene3D" id="1.20.1730.10">
    <property type="entry name" value="Sodium/glucose cotransporter"/>
    <property type="match status" value="1"/>
</dbReference>
<evidence type="ECO:0000256" key="13">
    <source>
        <dbReference type="RuleBase" id="RU362091"/>
    </source>
</evidence>
<feature type="transmembrane region" description="Helical" evidence="14">
    <location>
        <begin position="193"/>
        <end position="216"/>
    </location>
</feature>
<evidence type="ECO:0000313" key="15">
    <source>
        <dbReference type="EMBL" id="NMD85336.1"/>
    </source>
</evidence>
<dbReference type="PANTHER" id="PTHR48086">
    <property type="entry name" value="SODIUM/PROLINE SYMPORTER-RELATED"/>
    <property type="match status" value="1"/>
</dbReference>
<keyword evidence="10 14" id="KW-0472">Membrane</keyword>
<feature type="transmembrane region" description="Helical" evidence="14">
    <location>
        <begin position="597"/>
        <end position="617"/>
    </location>
</feature>
<evidence type="ECO:0000256" key="2">
    <source>
        <dbReference type="ARBA" id="ARBA00006434"/>
    </source>
</evidence>
<dbReference type="GO" id="GO:0005886">
    <property type="term" value="C:plasma membrane"/>
    <property type="evidence" value="ECO:0007669"/>
    <property type="project" value="UniProtKB-SubCell"/>
</dbReference>
<dbReference type="RefSeq" id="WP_165833207.1">
    <property type="nucleotide sequence ID" value="NZ_CABMMC010000124.1"/>
</dbReference>
<accession>A0A2U1ACN8</accession>
<feature type="transmembrane region" description="Helical" evidence="14">
    <location>
        <begin position="526"/>
        <end position="545"/>
    </location>
</feature>
<keyword evidence="9" id="KW-0406">Ion transport</keyword>
<dbReference type="InterPro" id="IPR038377">
    <property type="entry name" value="Na/Glc_symporter_sf"/>
</dbReference>
<evidence type="ECO:0000313" key="18">
    <source>
        <dbReference type="Proteomes" id="UP000576225"/>
    </source>
</evidence>
<evidence type="ECO:0000256" key="3">
    <source>
        <dbReference type="ARBA" id="ARBA00022448"/>
    </source>
</evidence>
<feature type="transmembrane region" description="Helical" evidence="14">
    <location>
        <begin position="118"/>
        <end position="148"/>
    </location>
</feature>
<evidence type="ECO:0000256" key="11">
    <source>
        <dbReference type="ARBA" id="ARBA00023201"/>
    </source>
</evidence>
<dbReference type="Proteomes" id="UP000576225">
    <property type="component" value="Unassembled WGS sequence"/>
</dbReference>
<reference evidence="15 18" key="2">
    <citation type="submission" date="2020-04" db="EMBL/GenBank/DDBJ databases">
        <authorList>
            <person name="Hitch T.C.A."/>
            <person name="Wylensek D."/>
            <person name="Clavel T."/>
        </authorList>
    </citation>
    <scope>NUCLEOTIDE SEQUENCE [LARGE SCALE GENOMIC DNA]</scope>
    <source>
        <strain evidence="15 18">COR2-253-APC-1A</strain>
    </source>
</reference>
<feature type="transmembrane region" description="Helical" evidence="14">
    <location>
        <begin position="73"/>
        <end position="97"/>
    </location>
</feature>
<dbReference type="InterPro" id="IPR050277">
    <property type="entry name" value="Sodium:Solute_Symporter"/>
</dbReference>
<dbReference type="PANTHER" id="PTHR48086:SF3">
    <property type="entry name" value="SODIUM_PROLINE SYMPORTER"/>
    <property type="match status" value="1"/>
</dbReference>
<feature type="transmembrane region" description="Helical" evidence="14">
    <location>
        <begin position="160"/>
        <end position="181"/>
    </location>
</feature>
<feature type="transmembrane region" description="Helical" evidence="14">
    <location>
        <begin position="703"/>
        <end position="731"/>
    </location>
</feature>
<dbReference type="InterPro" id="IPR001734">
    <property type="entry name" value="Na/solute_symporter"/>
</dbReference>
<feature type="transmembrane region" description="Helical" evidence="14">
    <location>
        <begin position="6"/>
        <end position="22"/>
    </location>
</feature>
<sequence length="763" mass="86333">MSWIDWLIVILPIVFVVWIAFFSKRYVKGVVDYLAAGRVAGRYVISVGDLMAGLSVITLVANAEQYYQTGFGVAFWANITAPIGIVLALTGFCTYRWRETKCLSKGQFIELRYGSRSFRFITAFVSTMAEMVTNAIGPAIATNFFIYFLGLPHEVMICGINLPCYAIIVVMCLTLATLVIWPGGRVSLLVTDSIQGLMSYPIFVVIIGFVILKFSWNVDLAPILLDRVEGESFLNPYDIAKLRDFNLFALIVNLVSAVINRASWIGNDTSNSGRTPHEQKMAGILGSFRNGFSMIMMILIGIITVVFMNSPEFAFNKDRFGVTNNEMRKILSERVAGEAITDPEVRSKVIETVRAIPDKAHDTHDRNILLSQNDNLDTRYLDIVRNELGDTPEGRHSFQKFRSLYNQMMMPTMMGKILPVGVMGLFCVLMVMLLVSTDDSRIFNAAGCIIQDMVLPFLKKPLDPKTHMILLRWCTVGVSLFFLVVALFFSQLDYINMFTTIMCAFWLGGAGPIMVFGLYTRFGNLVGAWCALIFGSGTSLLGLIFQRNWALHIYPFLAEQGWVDSLDNFLRTVSDPFNPWIQWQMDAVKFPINSYEIFFISMMLAIGSYIIGSFLTYKPYNLDKLLHRGEYSDGHVVERQQWTLRNVFAKLLSITPDYTRGDKIIAWSVFTYSFIYQLGLTFIVVVIWNAISPWPNEWWSNYFYITSLIIPAIVGVISTVWFSVGGTIDIIRLFKDLAMRTVDTSDNGQVFQEIVDDDTDDKK</sequence>
<feature type="transmembrane region" description="Helical" evidence="14">
    <location>
        <begin position="291"/>
        <end position="309"/>
    </location>
</feature>
<keyword evidence="17" id="KW-1185">Reference proteome</keyword>
<comment type="subcellular location">
    <subcellularLocation>
        <location evidence="1">Cell membrane</location>
        <topology evidence="1">Multi-pass membrane protein</topology>
    </subcellularLocation>
</comment>
<dbReference type="GeneID" id="78297188"/>
<dbReference type="EMBL" id="QEKH01000051">
    <property type="protein sequence ID" value="PVY33326.1"/>
    <property type="molecule type" value="Genomic_DNA"/>
</dbReference>
<evidence type="ECO:0000256" key="7">
    <source>
        <dbReference type="ARBA" id="ARBA00022989"/>
    </source>
</evidence>
<keyword evidence="6" id="KW-0769">Symport</keyword>
<comment type="catalytic activity">
    <reaction evidence="12">
        <text>L-proline(in) + Na(+)(in) = L-proline(out) + Na(+)(out)</text>
        <dbReference type="Rhea" id="RHEA:28967"/>
        <dbReference type="ChEBI" id="CHEBI:29101"/>
        <dbReference type="ChEBI" id="CHEBI:60039"/>
    </reaction>
</comment>
<keyword evidence="3" id="KW-0813">Transport</keyword>
<feature type="transmembrane region" description="Helical" evidence="14">
    <location>
        <begin position="470"/>
        <end position="489"/>
    </location>
</feature>
<dbReference type="GO" id="GO:0015293">
    <property type="term" value="F:symporter activity"/>
    <property type="evidence" value="ECO:0007669"/>
    <property type="project" value="UniProtKB-KW"/>
</dbReference>
<evidence type="ECO:0000256" key="6">
    <source>
        <dbReference type="ARBA" id="ARBA00022847"/>
    </source>
</evidence>
<comment type="similarity">
    <text evidence="2 13">Belongs to the sodium:solute symporter (SSF) (TC 2.A.21) family.</text>
</comment>
<feature type="transmembrane region" description="Helical" evidence="14">
    <location>
        <begin position="495"/>
        <end position="519"/>
    </location>
</feature>
<evidence type="ECO:0000256" key="9">
    <source>
        <dbReference type="ARBA" id="ARBA00023065"/>
    </source>
</evidence>
<dbReference type="AlphaFoldDB" id="A0A2U1ACN8"/>
<keyword evidence="11" id="KW-0739">Sodium transport</keyword>
<gene>
    <name evidence="16" type="ORF">C8D82_1512</name>
    <name evidence="15" type="ORF">HF882_01930</name>
</gene>
<name>A0A2U1ACN8_9BACT</name>
<evidence type="ECO:0000313" key="17">
    <source>
        <dbReference type="Proteomes" id="UP000245959"/>
    </source>
</evidence>
<protein>
    <submittedName>
        <fullName evidence="15">Sodium:panthothenate symporter</fullName>
    </submittedName>
    <submittedName>
        <fullName evidence="16">Sodium:solute symporter family protein</fullName>
    </submittedName>
</protein>
<feature type="transmembrane region" description="Helical" evidence="14">
    <location>
        <begin position="417"/>
        <end position="435"/>
    </location>
</feature>
<dbReference type="Proteomes" id="UP000245959">
    <property type="component" value="Unassembled WGS sequence"/>
</dbReference>
<evidence type="ECO:0000256" key="5">
    <source>
        <dbReference type="ARBA" id="ARBA00022692"/>
    </source>
</evidence>